<feature type="domain" description="STAS" evidence="1">
    <location>
        <begin position="22"/>
        <end position="119"/>
    </location>
</feature>
<dbReference type="InterPro" id="IPR002645">
    <property type="entry name" value="STAS_dom"/>
</dbReference>
<dbReference type="GO" id="GO:0043856">
    <property type="term" value="F:anti-sigma factor antagonist activity"/>
    <property type="evidence" value="ECO:0007669"/>
    <property type="project" value="TreeGrafter"/>
</dbReference>
<sequence length="132" mass="14563">MSMSSPYRRTPAPVLEHKHTADLLILSVTGELDATTAPLLRRHLDGNLPDRTVIDLSRVTFLGGAGLQVLEAAATRVGRERRRLALVTSSPTDLRILRLFDLDVRVPVYPRLSDAIREVASQRPVEDTGQVS</sequence>
<dbReference type="AlphaFoldDB" id="A0A2P2FZF2"/>
<comment type="caution">
    <text evidence="2">The sequence shown here is derived from an EMBL/GenBank/DDBJ whole genome shotgun (WGS) entry which is preliminary data.</text>
</comment>
<dbReference type="PANTHER" id="PTHR33495:SF2">
    <property type="entry name" value="ANTI-SIGMA FACTOR ANTAGONIST TM_1081-RELATED"/>
    <property type="match status" value="1"/>
</dbReference>
<dbReference type="CDD" id="cd07043">
    <property type="entry name" value="STAS_anti-anti-sigma_factors"/>
    <property type="match status" value="1"/>
</dbReference>
<accession>A0A2P2FZF2</accession>
<evidence type="ECO:0000313" key="3">
    <source>
        <dbReference type="Proteomes" id="UP000256220"/>
    </source>
</evidence>
<evidence type="ECO:0000313" key="2">
    <source>
        <dbReference type="EMBL" id="KFU82108.1"/>
    </source>
</evidence>
<protein>
    <recommendedName>
        <fullName evidence="1">STAS domain-containing protein</fullName>
    </recommendedName>
</protein>
<evidence type="ECO:0000259" key="1">
    <source>
        <dbReference type="PROSITE" id="PS50801"/>
    </source>
</evidence>
<proteinExistence type="predicted"/>
<keyword evidence="3" id="KW-1185">Reference proteome</keyword>
<dbReference type="Gene3D" id="3.30.750.24">
    <property type="entry name" value="STAS domain"/>
    <property type="match status" value="1"/>
</dbReference>
<reference evidence="2 3" key="1">
    <citation type="journal article" date="2014" name="Genome Announc.">
        <title>Draft Genome Sequence of Amycolatopsis lurida NRRL 2430, Producer of the Glycopeptide Family Antibiotic Ristocetin.</title>
        <authorList>
            <person name="Kwun M.J."/>
            <person name="Hong H.J."/>
        </authorList>
    </citation>
    <scope>NUCLEOTIDE SEQUENCE [LARGE SCALE GENOMIC DNA]</scope>
    <source>
        <strain evidence="2 3">NRRL 2430</strain>
    </source>
</reference>
<organism evidence="2 3">
    <name type="scientific">Amycolatopsis lurida NRRL 2430</name>
    <dbReference type="NCBI Taxonomy" id="1460371"/>
    <lineage>
        <taxon>Bacteria</taxon>
        <taxon>Bacillati</taxon>
        <taxon>Actinomycetota</taxon>
        <taxon>Actinomycetes</taxon>
        <taxon>Pseudonocardiales</taxon>
        <taxon>Pseudonocardiaceae</taxon>
        <taxon>Amycolatopsis</taxon>
    </lineage>
</organism>
<dbReference type="Pfam" id="PF01740">
    <property type="entry name" value="STAS"/>
    <property type="match status" value="1"/>
</dbReference>
<dbReference type="Proteomes" id="UP000256220">
    <property type="component" value="Unassembled WGS sequence"/>
</dbReference>
<dbReference type="InterPro" id="IPR036513">
    <property type="entry name" value="STAS_dom_sf"/>
</dbReference>
<gene>
    <name evidence="2" type="ORF">BB31_07150</name>
</gene>
<dbReference type="PANTHER" id="PTHR33495">
    <property type="entry name" value="ANTI-SIGMA FACTOR ANTAGONIST TM_1081-RELATED-RELATED"/>
    <property type="match status" value="1"/>
</dbReference>
<name>A0A2P2FZF2_AMYLU</name>
<dbReference type="PROSITE" id="PS50801">
    <property type="entry name" value="STAS"/>
    <property type="match status" value="1"/>
</dbReference>
<dbReference type="SUPFAM" id="SSF52091">
    <property type="entry name" value="SpoIIaa-like"/>
    <property type="match status" value="1"/>
</dbReference>
<dbReference type="EMBL" id="JFBM01000004">
    <property type="protein sequence ID" value="KFU82108.1"/>
    <property type="molecule type" value="Genomic_DNA"/>
</dbReference>